<accession>A0A9D4V1A2</accession>
<protein>
    <recommendedName>
        <fullName evidence="6">Pentacotripeptide-repeat region of PRORP domain-containing protein</fullName>
    </recommendedName>
</protein>
<dbReference type="Pfam" id="PF01535">
    <property type="entry name" value="PPR"/>
    <property type="match status" value="8"/>
</dbReference>
<proteinExistence type="inferred from homology"/>
<comment type="similarity">
    <text evidence="1">Belongs to the PPR family. P subfamily.</text>
</comment>
<feature type="repeat" description="PPR" evidence="3">
    <location>
        <begin position="407"/>
        <end position="441"/>
    </location>
</feature>
<evidence type="ECO:0000256" key="1">
    <source>
        <dbReference type="ARBA" id="ARBA00007626"/>
    </source>
</evidence>
<dbReference type="InterPro" id="IPR050667">
    <property type="entry name" value="PPR-containing_protein"/>
</dbReference>
<dbReference type="AlphaFoldDB" id="A0A9D4V1A2"/>
<feature type="repeat" description="PPR" evidence="3">
    <location>
        <begin position="617"/>
        <end position="651"/>
    </location>
</feature>
<feature type="repeat" description="PPR" evidence="3">
    <location>
        <begin position="163"/>
        <end position="197"/>
    </location>
</feature>
<feature type="repeat" description="PPR" evidence="3">
    <location>
        <begin position="198"/>
        <end position="232"/>
    </location>
</feature>
<feature type="repeat" description="PPR" evidence="3">
    <location>
        <begin position="372"/>
        <end position="406"/>
    </location>
</feature>
<feature type="repeat" description="PPR" evidence="3">
    <location>
        <begin position="757"/>
        <end position="791"/>
    </location>
</feature>
<feature type="repeat" description="PPR" evidence="3">
    <location>
        <begin position="233"/>
        <end position="267"/>
    </location>
</feature>
<dbReference type="Proteomes" id="UP000886520">
    <property type="component" value="Chromosome 7"/>
</dbReference>
<dbReference type="InterPro" id="IPR011990">
    <property type="entry name" value="TPR-like_helical_dom_sf"/>
</dbReference>
<feature type="repeat" description="PPR" evidence="3">
    <location>
        <begin position="268"/>
        <end position="302"/>
    </location>
</feature>
<dbReference type="InterPro" id="IPR002885">
    <property type="entry name" value="PPR_rpt"/>
</dbReference>
<dbReference type="Gene3D" id="1.25.40.10">
    <property type="entry name" value="Tetratricopeptide repeat domain"/>
    <property type="match status" value="6"/>
</dbReference>
<comment type="caution">
    <text evidence="4">The sequence shown here is derived from an EMBL/GenBank/DDBJ whole genome shotgun (WGS) entry which is preliminary data.</text>
</comment>
<evidence type="ECO:0000313" key="4">
    <source>
        <dbReference type="EMBL" id="KAI5077818.1"/>
    </source>
</evidence>
<dbReference type="PANTHER" id="PTHR47939:SF13">
    <property type="entry name" value="OS03G0201400 PROTEIN"/>
    <property type="match status" value="1"/>
</dbReference>
<dbReference type="OrthoDB" id="185373at2759"/>
<keyword evidence="2" id="KW-0677">Repeat</keyword>
<feature type="repeat" description="PPR" evidence="3">
    <location>
        <begin position="512"/>
        <end position="546"/>
    </location>
</feature>
<dbReference type="PROSITE" id="PS51375">
    <property type="entry name" value="PPR"/>
    <property type="match status" value="14"/>
</dbReference>
<evidence type="ECO:0000313" key="5">
    <source>
        <dbReference type="Proteomes" id="UP000886520"/>
    </source>
</evidence>
<feature type="repeat" description="PPR" evidence="3">
    <location>
        <begin position="50"/>
        <end position="84"/>
    </location>
</feature>
<evidence type="ECO:0008006" key="6">
    <source>
        <dbReference type="Google" id="ProtNLM"/>
    </source>
</evidence>
<feature type="repeat" description="PPR" evidence="3">
    <location>
        <begin position="477"/>
        <end position="511"/>
    </location>
</feature>
<reference evidence="4" key="1">
    <citation type="submission" date="2021-01" db="EMBL/GenBank/DDBJ databases">
        <title>Adiantum capillus-veneris genome.</title>
        <authorList>
            <person name="Fang Y."/>
            <person name="Liao Q."/>
        </authorList>
    </citation>
    <scope>NUCLEOTIDE SEQUENCE</scope>
    <source>
        <strain evidence="4">H3</strain>
        <tissue evidence="4">Leaf</tissue>
    </source>
</reference>
<dbReference type="PANTHER" id="PTHR47939">
    <property type="entry name" value="MEMBRANE-ASSOCIATED SALT-INDUCIBLE PROTEIN-LIKE"/>
    <property type="match status" value="1"/>
</dbReference>
<gene>
    <name evidence="4" type="ORF">GOP47_0007642</name>
</gene>
<feature type="repeat" description="PPR" evidence="3">
    <location>
        <begin position="547"/>
        <end position="581"/>
    </location>
</feature>
<evidence type="ECO:0000256" key="2">
    <source>
        <dbReference type="ARBA" id="ARBA00022737"/>
    </source>
</evidence>
<dbReference type="EMBL" id="JABFUD020000007">
    <property type="protein sequence ID" value="KAI5077818.1"/>
    <property type="molecule type" value="Genomic_DNA"/>
</dbReference>
<sequence length="847" mass="95474">MHSDVQSALQPWQGKLQPKEESIILSEQQDWKVAMDLFAWFSSQDDYIPNVFRYNIMFKVLGKHRKWDLLSELWNQMFHEGVRPTNVTFSTIINAYTKAGLINQAIAYFEAMPKESIIPDEVTLNTMVNLYKLSGMYSEAESFGKKFLFPEDARASDHNQPTNIETYNTLIDLCGKSGRLADATHAFEEMMSRGIRPNAVTFNTMIHICGTNDRMEEAEALFRKMEEEKCEPDVGTYSILIALLIKAGNIQAAQHAFSRMKSSSILPNTVTYRTLIIGYSLRGLVAEVENLIEEMEKKGFPLNETIMVHLTQMYIAAGNDAKASHYFDRLKLCVGLDDNHFLPLIDAYAERGSWKEAENIFFCAANMGLTRCTSLYNVMIKAYRLGKMYQKAFKLFVSMRERGVEADVATYNTMILTACDASEVGKALLMLSDMKMAGFEPHYSSYTAIVVAYGKEKLVEKAKDVFKEMEEVHPMVDMVAYSAMVNVYADAGMLEEMEATLHGMESAGHIPNCTVYTSVMKLYGKLDMVEQAEKLFTRMESINGGPDLYAKNTLLDIYGKAGMRKAAWSYFQRMQQEGHINQISCNIILTILANESGWDKEALLVATKMLDSRFVTDVLSFNNVIGVFVGNGKQQEAFELFKQMIKQGITPDLRTYDRLKDILENPGLLREAIEELGLARKEDTSNSIHRLIAFTSLYSLAELPVQAMEACTKVMESGVPLSLPACNAFLNAYGSNGQFDLAVRLFMDMQSKGPKPNAVSFTSMLLLYGKEGLVEGVTRLFSRMKQEDCTPDESTFKALIKTYKRAGRFDLVSMATHEMKFVQFLKESGGTILSEGESDMSEEEEVD</sequence>
<dbReference type="NCBIfam" id="TIGR00756">
    <property type="entry name" value="PPR"/>
    <property type="match status" value="15"/>
</dbReference>
<keyword evidence="5" id="KW-1185">Reference proteome</keyword>
<feature type="repeat" description="PPR" evidence="3">
    <location>
        <begin position="722"/>
        <end position="756"/>
    </location>
</feature>
<dbReference type="Pfam" id="PF13041">
    <property type="entry name" value="PPR_2"/>
    <property type="match status" value="5"/>
</dbReference>
<feature type="repeat" description="PPR" evidence="3">
    <location>
        <begin position="85"/>
        <end position="119"/>
    </location>
</feature>
<dbReference type="SUPFAM" id="SSF81901">
    <property type="entry name" value="HCP-like"/>
    <property type="match status" value="1"/>
</dbReference>
<evidence type="ECO:0000256" key="3">
    <source>
        <dbReference type="PROSITE-ProRule" id="PRU00708"/>
    </source>
</evidence>
<organism evidence="4 5">
    <name type="scientific">Adiantum capillus-veneris</name>
    <name type="common">Maidenhair fern</name>
    <dbReference type="NCBI Taxonomy" id="13818"/>
    <lineage>
        <taxon>Eukaryota</taxon>
        <taxon>Viridiplantae</taxon>
        <taxon>Streptophyta</taxon>
        <taxon>Embryophyta</taxon>
        <taxon>Tracheophyta</taxon>
        <taxon>Polypodiopsida</taxon>
        <taxon>Polypodiidae</taxon>
        <taxon>Polypodiales</taxon>
        <taxon>Pteridineae</taxon>
        <taxon>Pteridaceae</taxon>
        <taxon>Vittarioideae</taxon>
        <taxon>Adiantum</taxon>
    </lineage>
</organism>
<name>A0A9D4V1A2_ADICA</name>